<dbReference type="GO" id="GO:0046872">
    <property type="term" value="F:metal ion binding"/>
    <property type="evidence" value="ECO:0007669"/>
    <property type="project" value="UniProtKB-KW"/>
</dbReference>
<keyword evidence="2" id="KW-0963">Cytoplasm</keyword>
<dbReference type="AlphaFoldDB" id="X0YKP6"/>
<dbReference type="InterPro" id="IPR036523">
    <property type="entry name" value="SurE-like_sf"/>
</dbReference>
<evidence type="ECO:0000256" key="4">
    <source>
        <dbReference type="ARBA" id="ARBA00022741"/>
    </source>
</evidence>
<feature type="non-terminal residue" evidence="7">
    <location>
        <position position="86"/>
    </location>
</feature>
<evidence type="ECO:0000259" key="6">
    <source>
        <dbReference type="Pfam" id="PF01975"/>
    </source>
</evidence>
<keyword evidence="5" id="KW-0378">Hydrolase</keyword>
<accession>X0YKP6</accession>
<dbReference type="PANTHER" id="PTHR30457">
    <property type="entry name" value="5'-NUCLEOTIDASE SURE"/>
    <property type="match status" value="1"/>
</dbReference>
<comment type="similarity">
    <text evidence="1">Belongs to the SurE nucleotidase family.</text>
</comment>
<dbReference type="GO" id="GO:0000166">
    <property type="term" value="F:nucleotide binding"/>
    <property type="evidence" value="ECO:0007669"/>
    <property type="project" value="UniProtKB-KW"/>
</dbReference>
<dbReference type="GO" id="GO:0004309">
    <property type="term" value="F:exopolyphosphatase activity"/>
    <property type="evidence" value="ECO:0007669"/>
    <property type="project" value="TreeGrafter"/>
</dbReference>
<evidence type="ECO:0000256" key="2">
    <source>
        <dbReference type="ARBA" id="ARBA00022490"/>
    </source>
</evidence>
<gene>
    <name evidence="7" type="ORF">S01H1_78918</name>
</gene>
<evidence type="ECO:0000313" key="7">
    <source>
        <dbReference type="EMBL" id="GAG49128.1"/>
    </source>
</evidence>
<protein>
    <recommendedName>
        <fullName evidence="6">Survival protein SurE-like phosphatase/nucleotidase domain-containing protein</fullName>
    </recommendedName>
</protein>
<evidence type="ECO:0000256" key="3">
    <source>
        <dbReference type="ARBA" id="ARBA00022723"/>
    </source>
</evidence>
<dbReference type="Pfam" id="PF01975">
    <property type="entry name" value="SurE"/>
    <property type="match status" value="1"/>
</dbReference>
<feature type="domain" description="Survival protein SurE-like phosphatase/nucleotidase" evidence="6">
    <location>
        <begin position="3"/>
        <end position="84"/>
    </location>
</feature>
<comment type="caution">
    <text evidence="7">The sequence shown here is derived from an EMBL/GenBank/DDBJ whole genome shotgun (WGS) entry which is preliminary data.</text>
</comment>
<dbReference type="EMBL" id="BARS01053148">
    <property type="protein sequence ID" value="GAG49128.1"/>
    <property type="molecule type" value="Genomic_DNA"/>
</dbReference>
<dbReference type="GO" id="GO:0008253">
    <property type="term" value="F:5'-nucleotidase activity"/>
    <property type="evidence" value="ECO:0007669"/>
    <property type="project" value="TreeGrafter"/>
</dbReference>
<keyword evidence="4" id="KW-0547">Nucleotide-binding</keyword>
<reference evidence="7" key="1">
    <citation type="journal article" date="2014" name="Front. Microbiol.">
        <title>High frequency of phylogenetically diverse reductive dehalogenase-homologous genes in deep subseafloor sedimentary metagenomes.</title>
        <authorList>
            <person name="Kawai M."/>
            <person name="Futagami T."/>
            <person name="Toyoda A."/>
            <person name="Takaki Y."/>
            <person name="Nishi S."/>
            <person name="Hori S."/>
            <person name="Arai W."/>
            <person name="Tsubouchi T."/>
            <person name="Morono Y."/>
            <person name="Uchiyama I."/>
            <person name="Ito T."/>
            <person name="Fujiyama A."/>
            <person name="Inagaki F."/>
            <person name="Takami H."/>
        </authorList>
    </citation>
    <scope>NUCLEOTIDE SEQUENCE</scope>
    <source>
        <strain evidence="7">Expedition CK06-06</strain>
    </source>
</reference>
<dbReference type="Gene3D" id="3.40.1210.10">
    <property type="entry name" value="Survival protein SurE-like phosphatase/nucleotidase"/>
    <property type="match status" value="1"/>
</dbReference>
<evidence type="ECO:0000256" key="1">
    <source>
        <dbReference type="ARBA" id="ARBA00011062"/>
    </source>
</evidence>
<dbReference type="InterPro" id="IPR030048">
    <property type="entry name" value="SurE"/>
</dbReference>
<sequence>MRILITNDDGIYSPGLLALLESLHDLGEVWLVAPTVEQSGVSHAFTLTGPLRVQKVKINQYDRCFAVRGTPVDVVKLALGEILPEP</sequence>
<keyword evidence="3" id="KW-0479">Metal-binding</keyword>
<dbReference type="GO" id="GO:0008254">
    <property type="term" value="F:3'-nucleotidase activity"/>
    <property type="evidence" value="ECO:0007669"/>
    <property type="project" value="TreeGrafter"/>
</dbReference>
<dbReference type="PANTHER" id="PTHR30457:SF12">
    <property type="entry name" value="5'_3'-NUCLEOTIDASE SURE"/>
    <property type="match status" value="1"/>
</dbReference>
<dbReference type="SUPFAM" id="SSF64167">
    <property type="entry name" value="SurE-like"/>
    <property type="match status" value="1"/>
</dbReference>
<organism evidence="7">
    <name type="scientific">marine sediment metagenome</name>
    <dbReference type="NCBI Taxonomy" id="412755"/>
    <lineage>
        <taxon>unclassified sequences</taxon>
        <taxon>metagenomes</taxon>
        <taxon>ecological metagenomes</taxon>
    </lineage>
</organism>
<dbReference type="InterPro" id="IPR002828">
    <property type="entry name" value="SurE-like_Pase/nucleotidase"/>
</dbReference>
<name>X0YKP6_9ZZZZ</name>
<proteinExistence type="inferred from homology"/>
<evidence type="ECO:0000256" key="5">
    <source>
        <dbReference type="ARBA" id="ARBA00022801"/>
    </source>
</evidence>